<name>A0A5C3M733_9AGAR</name>
<accession>A0A5C3M733</accession>
<evidence type="ECO:0000256" key="1">
    <source>
        <dbReference type="SAM" id="Coils"/>
    </source>
</evidence>
<dbReference type="CDD" id="cd22249">
    <property type="entry name" value="UDM1_RNF168_RNF169-like"/>
    <property type="match status" value="1"/>
</dbReference>
<dbReference type="STRING" id="68775.A0A5C3M733"/>
<sequence length="411" mass="44712">MQKECAMLISSLNKELEDLRLLAQQTSQRRATLGKSLGGSRKREDLGNTSKWGLNDAAQFGQLLKQYEQDLVELKEKREKQKQMLRELQRSMLKAGTRREEIVRFNKAKNDAEFAKMLRARTLGPEHLETQTQLRRNIRIMRDRIQKLEANLQASKKKLAQSTTGKPGFRAPSLDTINRTYRNIDLAIQQQSADVSDLASRISKLKISGSSSGLITRDARLPDVVSKRPYNVTPHVAITTAAALNAERSANRLKRALLSVRKEPLLNTKAVTAPAPPVAFSTPQKAPGFGFQTPPGSLFAVPSSNEALATPVPSWNLPEDNFNPSTPQATRRGAGSGQKKHSSVALKRSPGMSPTPAAPAFDWGPLPSFNAPLNSLAMGVKIGSPGGSTSGSNGESSLGGSWIKDGFGKKA</sequence>
<feature type="region of interest" description="Disordered" evidence="2">
    <location>
        <begin position="310"/>
        <end position="359"/>
    </location>
</feature>
<keyword evidence="1" id="KW-0175">Coiled coil</keyword>
<evidence type="ECO:0000256" key="2">
    <source>
        <dbReference type="SAM" id="MobiDB-lite"/>
    </source>
</evidence>
<protein>
    <submittedName>
        <fullName evidence="3">Uncharacterized protein</fullName>
    </submittedName>
</protein>
<evidence type="ECO:0000313" key="3">
    <source>
        <dbReference type="EMBL" id="TFK40216.1"/>
    </source>
</evidence>
<feature type="compositionally biased region" description="Low complexity" evidence="2">
    <location>
        <begin position="390"/>
        <end position="401"/>
    </location>
</feature>
<feature type="region of interest" description="Disordered" evidence="2">
    <location>
        <begin position="30"/>
        <end position="50"/>
    </location>
</feature>
<dbReference type="OrthoDB" id="248320at2759"/>
<feature type="region of interest" description="Disordered" evidence="2">
    <location>
        <begin position="377"/>
        <end position="411"/>
    </location>
</feature>
<proteinExistence type="predicted"/>
<evidence type="ECO:0000313" key="4">
    <source>
        <dbReference type="Proteomes" id="UP000308652"/>
    </source>
</evidence>
<dbReference type="Proteomes" id="UP000308652">
    <property type="component" value="Unassembled WGS sequence"/>
</dbReference>
<keyword evidence="4" id="KW-1185">Reference proteome</keyword>
<feature type="coiled-coil region" evidence="1">
    <location>
        <begin position="131"/>
        <end position="165"/>
    </location>
</feature>
<feature type="coiled-coil region" evidence="1">
    <location>
        <begin position="57"/>
        <end position="94"/>
    </location>
</feature>
<organism evidence="3 4">
    <name type="scientific">Crucibulum laeve</name>
    <dbReference type="NCBI Taxonomy" id="68775"/>
    <lineage>
        <taxon>Eukaryota</taxon>
        <taxon>Fungi</taxon>
        <taxon>Dikarya</taxon>
        <taxon>Basidiomycota</taxon>
        <taxon>Agaricomycotina</taxon>
        <taxon>Agaricomycetes</taxon>
        <taxon>Agaricomycetidae</taxon>
        <taxon>Agaricales</taxon>
        <taxon>Agaricineae</taxon>
        <taxon>Nidulariaceae</taxon>
        <taxon>Crucibulum</taxon>
    </lineage>
</organism>
<reference evidence="3 4" key="1">
    <citation type="journal article" date="2019" name="Nat. Ecol. Evol.">
        <title>Megaphylogeny resolves global patterns of mushroom evolution.</title>
        <authorList>
            <person name="Varga T."/>
            <person name="Krizsan K."/>
            <person name="Foldi C."/>
            <person name="Dima B."/>
            <person name="Sanchez-Garcia M."/>
            <person name="Sanchez-Ramirez S."/>
            <person name="Szollosi G.J."/>
            <person name="Szarkandi J.G."/>
            <person name="Papp V."/>
            <person name="Albert L."/>
            <person name="Andreopoulos W."/>
            <person name="Angelini C."/>
            <person name="Antonin V."/>
            <person name="Barry K.W."/>
            <person name="Bougher N.L."/>
            <person name="Buchanan P."/>
            <person name="Buyck B."/>
            <person name="Bense V."/>
            <person name="Catcheside P."/>
            <person name="Chovatia M."/>
            <person name="Cooper J."/>
            <person name="Damon W."/>
            <person name="Desjardin D."/>
            <person name="Finy P."/>
            <person name="Geml J."/>
            <person name="Haridas S."/>
            <person name="Hughes K."/>
            <person name="Justo A."/>
            <person name="Karasinski D."/>
            <person name="Kautmanova I."/>
            <person name="Kiss B."/>
            <person name="Kocsube S."/>
            <person name="Kotiranta H."/>
            <person name="LaButti K.M."/>
            <person name="Lechner B.E."/>
            <person name="Liimatainen K."/>
            <person name="Lipzen A."/>
            <person name="Lukacs Z."/>
            <person name="Mihaltcheva S."/>
            <person name="Morgado L.N."/>
            <person name="Niskanen T."/>
            <person name="Noordeloos M.E."/>
            <person name="Ohm R.A."/>
            <person name="Ortiz-Santana B."/>
            <person name="Ovrebo C."/>
            <person name="Racz N."/>
            <person name="Riley R."/>
            <person name="Savchenko A."/>
            <person name="Shiryaev A."/>
            <person name="Soop K."/>
            <person name="Spirin V."/>
            <person name="Szebenyi C."/>
            <person name="Tomsovsky M."/>
            <person name="Tulloss R.E."/>
            <person name="Uehling J."/>
            <person name="Grigoriev I.V."/>
            <person name="Vagvolgyi C."/>
            <person name="Papp T."/>
            <person name="Martin F.M."/>
            <person name="Miettinen O."/>
            <person name="Hibbett D.S."/>
            <person name="Nagy L.G."/>
        </authorList>
    </citation>
    <scope>NUCLEOTIDE SEQUENCE [LARGE SCALE GENOMIC DNA]</scope>
    <source>
        <strain evidence="3 4">CBS 166.37</strain>
    </source>
</reference>
<dbReference type="AlphaFoldDB" id="A0A5C3M733"/>
<dbReference type="EMBL" id="ML213597">
    <property type="protein sequence ID" value="TFK40216.1"/>
    <property type="molecule type" value="Genomic_DNA"/>
</dbReference>
<gene>
    <name evidence="3" type="ORF">BDQ12DRAFT_602582</name>
</gene>